<evidence type="ECO:0000313" key="4">
    <source>
        <dbReference type="Proteomes" id="UP000002061"/>
    </source>
</evidence>
<name>D5VR87_METIM</name>
<dbReference type="RefSeq" id="WP_013099836.1">
    <property type="nucleotide sequence ID" value="NC_014122.1"/>
</dbReference>
<keyword evidence="2" id="KW-0812">Transmembrane</keyword>
<evidence type="ECO:0000256" key="2">
    <source>
        <dbReference type="SAM" id="Phobius"/>
    </source>
</evidence>
<dbReference type="EMBL" id="CP002009">
    <property type="protein sequence ID" value="ADG13090.1"/>
    <property type="molecule type" value="Genomic_DNA"/>
</dbReference>
<dbReference type="Proteomes" id="UP000002061">
    <property type="component" value="Chromosome"/>
</dbReference>
<evidence type="ECO:0000313" key="3">
    <source>
        <dbReference type="EMBL" id="ADG13090.1"/>
    </source>
</evidence>
<dbReference type="HOGENOM" id="CLU_182714_0_0_2"/>
<gene>
    <name evidence="3" type="ordered locus">Metin_0420</name>
</gene>
<dbReference type="STRING" id="573063.Metin_0420"/>
<accession>D5VR87</accession>
<keyword evidence="1" id="KW-0175">Coiled coil</keyword>
<keyword evidence="2" id="KW-1133">Transmembrane helix</keyword>
<keyword evidence="4" id="KW-1185">Reference proteome</keyword>
<organism evidence="3 4">
    <name type="scientific">Methanocaldococcus infernus (strain DSM 11812 / JCM 15783 / ME)</name>
    <dbReference type="NCBI Taxonomy" id="573063"/>
    <lineage>
        <taxon>Archaea</taxon>
        <taxon>Methanobacteriati</taxon>
        <taxon>Methanobacteriota</taxon>
        <taxon>Methanomada group</taxon>
        <taxon>Methanococci</taxon>
        <taxon>Methanococcales</taxon>
        <taxon>Methanocaldococcaceae</taxon>
        <taxon>Methanocaldococcus</taxon>
    </lineage>
</organism>
<evidence type="ECO:0000256" key="1">
    <source>
        <dbReference type="SAM" id="Coils"/>
    </source>
</evidence>
<protein>
    <submittedName>
        <fullName evidence="3">Uncharacterized protein</fullName>
    </submittedName>
</protein>
<reference evidence="3" key="1">
    <citation type="submission" date="2010-04" db="EMBL/GenBank/DDBJ databases">
        <title>Complete sequence of Methanocaldococcus infernus ME.</title>
        <authorList>
            <consortium name="US DOE Joint Genome Institute"/>
            <person name="Lucas S."/>
            <person name="Copeland A."/>
            <person name="Lapidus A."/>
            <person name="Cheng J.-F."/>
            <person name="Bruce D."/>
            <person name="Goodwin L."/>
            <person name="Pitluck S."/>
            <person name="Munk A.C."/>
            <person name="Detter J.C."/>
            <person name="Han C."/>
            <person name="Tapia R."/>
            <person name="Land M."/>
            <person name="Hauser L."/>
            <person name="Kyrpides N."/>
            <person name="Mikhailova N."/>
            <person name="Sieprawska-Lupa M."/>
            <person name="Whitman W.B."/>
            <person name="Woyke T."/>
        </authorList>
    </citation>
    <scope>NUCLEOTIDE SEQUENCE [LARGE SCALE GENOMIC DNA]</scope>
    <source>
        <strain evidence="3">ME</strain>
    </source>
</reference>
<proteinExistence type="predicted"/>
<sequence length="92" mass="11088">MDINERIDVLSRKLLEIEKRVDLKIKESEKKLEKMENEKKIREILLVSIIYLKILEETKKNFRILRLKILILYILIAILYIINIIILVKVIT</sequence>
<dbReference type="GeneID" id="9131424"/>
<keyword evidence="2" id="KW-0472">Membrane</keyword>
<dbReference type="AlphaFoldDB" id="D5VR87"/>
<dbReference type="KEGG" id="mif:Metin_0420"/>
<feature type="transmembrane region" description="Helical" evidence="2">
    <location>
        <begin position="69"/>
        <end position="91"/>
    </location>
</feature>
<feature type="coiled-coil region" evidence="1">
    <location>
        <begin position="18"/>
        <end position="45"/>
    </location>
</feature>